<dbReference type="Proteomes" id="UP000269154">
    <property type="component" value="Unassembled WGS sequence"/>
</dbReference>
<keyword evidence="4" id="KW-1185">Reference proteome</keyword>
<dbReference type="EMBL" id="RCBY01000062">
    <property type="protein sequence ID" value="RQH43372.1"/>
    <property type="molecule type" value="Genomic_DNA"/>
</dbReference>
<feature type="region of interest" description="Disordered" evidence="2">
    <location>
        <begin position="1"/>
        <end position="44"/>
    </location>
</feature>
<comment type="caution">
    <text evidence="3">The sequence shown here is derived from an EMBL/GenBank/DDBJ whole genome shotgun (WGS) entry which is preliminary data.</text>
</comment>
<evidence type="ECO:0000313" key="3">
    <source>
        <dbReference type="EMBL" id="RQH43372.1"/>
    </source>
</evidence>
<protein>
    <submittedName>
        <fullName evidence="3">DUF3086 domain-containing protein</fullName>
    </submittedName>
</protein>
<evidence type="ECO:0000256" key="1">
    <source>
        <dbReference type="SAM" id="Coils"/>
    </source>
</evidence>
<feature type="coiled-coil region" evidence="1">
    <location>
        <begin position="147"/>
        <end position="217"/>
    </location>
</feature>
<organism evidence="3 4">
    <name type="scientific">Okeania hirsuta</name>
    <dbReference type="NCBI Taxonomy" id="1458930"/>
    <lineage>
        <taxon>Bacteria</taxon>
        <taxon>Bacillati</taxon>
        <taxon>Cyanobacteriota</taxon>
        <taxon>Cyanophyceae</taxon>
        <taxon>Oscillatoriophycideae</taxon>
        <taxon>Oscillatoriales</taxon>
        <taxon>Microcoleaceae</taxon>
        <taxon>Okeania</taxon>
    </lineage>
</organism>
<sequence>MYPDETQSEEQKDQSTTTSDNINEIVPSPWDLDEEVETQVIPTDKQSVRTYKSTTTQPIDAEYVPFIEENSTDTPNIKEKSTTPPVTEIDAEYVPFIEENSTDTPNIKEESTTPPFVKENFTDIPNIKEEPTTPPVAEIETELTPLVNGLQHQEENLKEEIAVLQQTKAKLQQEVMAQTEAIGRLLPEALNQLESRRQVLQVEVEKLERRKERIQKEMRTTFAGASQDLAIRIQGFKDYLVGSLQDLALAAEQLELTPQIQEPPTPSVMENSPRSVRNTENPQFAEMGFEEQARQIRQILDEYRKMPDYYGPPWKLRRTFEPIHAERVSSWFFSQGGRGALRTMGSRLQNILVASTIVSVLRDLYDTRVRALILANSPERLGEWRRGLQDCLGIDRRDFSPDRGVALFEDPEILAQKAGRLVKQGKLPIIVIDDTEDKISLSMLQFPLWLAFAPEPGTQNSMDRF</sequence>
<dbReference type="OrthoDB" id="569160at2"/>
<evidence type="ECO:0000313" key="4">
    <source>
        <dbReference type="Proteomes" id="UP000269154"/>
    </source>
</evidence>
<dbReference type="Pfam" id="PF11285">
    <property type="entry name" value="DUF3086"/>
    <property type="match status" value="1"/>
</dbReference>
<keyword evidence="1" id="KW-0175">Coiled coil</keyword>
<dbReference type="InterPro" id="IPR021437">
    <property type="entry name" value="DUF3086"/>
</dbReference>
<accession>A0A3N6QKC7</accession>
<dbReference type="AlphaFoldDB" id="A0A3N6QKC7"/>
<reference evidence="3 4" key="1">
    <citation type="journal article" date="2018" name="ACS Chem. Biol.">
        <title>Ketoreductase domain dysfunction expands chemodiversity: malyngamide biosynthesis in the cyanobacterium Okeania hirsuta.</title>
        <authorList>
            <person name="Moss N.A."/>
            <person name="Leao T."/>
            <person name="Rankin M."/>
            <person name="McCullough T.M."/>
            <person name="Qu P."/>
            <person name="Korobeynikov A."/>
            <person name="Smith J.L."/>
            <person name="Gerwick L."/>
            <person name="Gerwick W.H."/>
        </authorList>
    </citation>
    <scope>NUCLEOTIDE SEQUENCE [LARGE SCALE GENOMIC DNA]</scope>
    <source>
        <strain evidence="3 4">PAB10Feb10-1</strain>
    </source>
</reference>
<name>A0A3N6QKC7_9CYAN</name>
<evidence type="ECO:0000256" key="2">
    <source>
        <dbReference type="SAM" id="MobiDB-lite"/>
    </source>
</evidence>
<proteinExistence type="predicted"/>
<feature type="region of interest" description="Disordered" evidence="2">
    <location>
        <begin position="62"/>
        <end position="83"/>
    </location>
</feature>
<gene>
    <name evidence="3" type="ORF">D5R40_12935</name>
</gene>